<dbReference type="InterPro" id="IPR057646">
    <property type="entry name" value="WD40_WDHD1_1st"/>
</dbReference>
<dbReference type="InParanoid" id="A0A6P7H185"/>
<organism evidence="7">
    <name type="scientific">Diabrotica virgifera virgifera</name>
    <name type="common">western corn rootworm</name>
    <dbReference type="NCBI Taxonomy" id="50390"/>
    <lineage>
        <taxon>Eukaryota</taxon>
        <taxon>Metazoa</taxon>
        <taxon>Ecdysozoa</taxon>
        <taxon>Arthropoda</taxon>
        <taxon>Hexapoda</taxon>
        <taxon>Insecta</taxon>
        <taxon>Pterygota</taxon>
        <taxon>Neoptera</taxon>
        <taxon>Endopterygota</taxon>
        <taxon>Coleoptera</taxon>
        <taxon>Polyphaga</taxon>
        <taxon>Cucujiformia</taxon>
        <taxon>Chrysomeloidea</taxon>
        <taxon>Chrysomelidae</taxon>
        <taxon>Galerucinae</taxon>
        <taxon>Diabroticina</taxon>
        <taxon>Diabroticites</taxon>
        <taxon>Diabrotica</taxon>
    </lineage>
</organism>
<sequence>KYLICLTFSKFVTCGADGDIRIWSTDEGEDPIHNCVGEWALSVAQKGDSIYVATGSNDIQILSLTDGDRNGVLERYVAPVNHIAVDRHSKMLALAGEDMEVKLINLENTEKEVTIFEGMSGPCLSVSVSSKIKKVAASSGDTKLRVWDIESKELIKEIICFPKTNSFSNAKGLCRIDFEPTEGKYLAYPDKSTVVVLQVSDWSEKAKLTSDKVSSQYSIVTFSPCGKYILSASLEGDFVIWNVATGEVLNFSKHEKSIAICGLTWNPLGNGQVVYTDVEGQLGVMECSVKSSPTNLEDDAFNDDVNFDNVPFDDDDDEDDENVFSVSKLKKQYMGDDEQELKSIAGNNKQNCVIISVYKINRRQDSILLRQKKSLLFNRYTAVEIDCPANIYVVRQKQNFDFMERQRPGDGFFVTTIFESNKTVGGIKCRGTMYPGFTPRPTMCEINIEPSFAETTNDKTQMEMNLFTWSMLQIPDTDKMYKETAIKIFAIACKNNLEERALELMEILLNPQITTFALKLASKLNRRRLIEKLTDLLARLSEESNNTDEKETENLATTSVEKSETPIVKPGYKKLSLNLHKRTPKMKSNKSEEVPDTPDISETSQTSVSRIFNVFDTRLIYYFITVQTPQTETSISNSTFDNTFNETVVDTQKVAQMEANANPFLKRLQAQKDKTNNPLSLTDKFAGIEYEVQTKENRNKNTESKEKRKLDSSGTEKQKGKQIKLDMFKFKKNS</sequence>
<dbReference type="PROSITE" id="PS00678">
    <property type="entry name" value="WD_REPEATS_1"/>
    <property type="match status" value="1"/>
</dbReference>
<feature type="region of interest" description="Disordered" evidence="4">
    <location>
        <begin position="543"/>
        <end position="564"/>
    </location>
</feature>
<dbReference type="InterPro" id="IPR015943">
    <property type="entry name" value="WD40/YVTN_repeat-like_dom_sf"/>
</dbReference>
<reference evidence="7" key="1">
    <citation type="submission" date="2025-08" db="UniProtKB">
        <authorList>
            <consortium name="RefSeq"/>
        </authorList>
    </citation>
    <scope>IDENTIFICATION</scope>
    <source>
        <tissue evidence="7">Whole insect</tissue>
    </source>
</reference>
<dbReference type="GO" id="GO:0006261">
    <property type="term" value="P:DNA-templated DNA replication"/>
    <property type="evidence" value="ECO:0007669"/>
    <property type="project" value="TreeGrafter"/>
</dbReference>
<dbReference type="InterPro" id="IPR048591">
    <property type="entry name" value="WDHD1/CFT4_hel"/>
</dbReference>
<dbReference type="GO" id="GO:0003677">
    <property type="term" value="F:DNA binding"/>
    <property type="evidence" value="ECO:0007669"/>
    <property type="project" value="UniProtKB-KW"/>
</dbReference>
<dbReference type="GO" id="GO:0006281">
    <property type="term" value="P:DNA repair"/>
    <property type="evidence" value="ECO:0007669"/>
    <property type="project" value="TreeGrafter"/>
</dbReference>
<dbReference type="SUPFAM" id="SSF50978">
    <property type="entry name" value="WD40 repeat-like"/>
    <property type="match status" value="1"/>
</dbReference>
<name>A0A6P7H185_DIAVI</name>
<accession>A0A6P7H185</accession>
<dbReference type="GO" id="GO:0003682">
    <property type="term" value="F:chromatin binding"/>
    <property type="evidence" value="ECO:0007669"/>
    <property type="project" value="TreeGrafter"/>
</dbReference>
<dbReference type="Pfam" id="PF24817">
    <property type="entry name" value="WD40_WDHD1_1st"/>
    <property type="match status" value="1"/>
</dbReference>
<dbReference type="InterPro" id="IPR036322">
    <property type="entry name" value="WD40_repeat_dom_sf"/>
</dbReference>
<evidence type="ECO:0000256" key="3">
    <source>
        <dbReference type="PROSITE-ProRule" id="PRU00221"/>
    </source>
</evidence>
<evidence type="ECO:0000259" key="5">
    <source>
        <dbReference type="Pfam" id="PF20946"/>
    </source>
</evidence>
<dbReference type="InterPro" id="IPR001680">
    <property type="entry name" value="WD40_rpt"/>
</dbReference>
<dbReference type="InterPro" id="IPR019775">
    <property type="entry name" value="WD40_repeat_CS"/>
</dbReference>
<feature type="domain" description="WDHD1/CFT4 helical bundle" evidence="5">
    <location>
        <begin position="473"/>
        <end position="541"/>
    </location>
</feature>
<keyword evidence="2" id="KW-0677">Repeat</keyword>
<feature type="region of interest" description="Disordered" evidence="4">
    <location>
        <begin position="692"/>
        <end position="726"/>
    </location>
</feature>
<keyword evidence="1 3" id="KW-0853">WD repeat</keyword>
<dbReference type="PROSITE" id="PS50082">
    <property type="entry name" value="WD_REPEATS_2"/>
    <property type="match status" value="2"/>
</dbReference>
<feature type="repeat" description="WD" evidence="3">
    <location>
        <begin position="116"/>
        <end position="157"/>
    </location>
</feature>
<keyword evidence="7" id="KW-0238">DNA-binding</keyword>
<dbReference type="RefSeq" id="XP_028149800.1">
    <property type="nucleotide sequence ID" value="XM_028293999.1"/>
</dbReference>
<dbReference type="SMART" id="SM00320">
    <property type="entry name" value="WD40"/>
    <property type="match status" value="3"/>
</dbReference>
<dbReference type="PANTHER" id="PTHR19932:SF10">
    <property type="entry name" value="WD REPEAT AND HMG-BOX DNA-BINDING PROTEIN 1"/>
    <property type="match status" value="1"/>
</dbReference>
<evidence type="ECO:0000313" key="7">
    <source>
        <dbReference type="RefSeq" id="XP_028149800.1"/>
    </source>
</evidence>
<feature type="repeat" description="WD" evidence="3">
    <location>
        <begin position="220"/>
        <end position="251"/>
    </location>
</feature>
<evidence type="ECO:0000259" key="6">
    <source>
        <dbReference type="Pfam" id="PF24817"/>
    </source>
</evidence>
<protein>
    <submittedName>
        <fullName evidence="7">WD repeat and HMG-box DNA-binding protein 1</fullName>
    </submittedName>
</protein>
<evidence type="ECO:0000256" key="1">
    <source>
        <dbReference type="ARBA" id="ARBA00022574"/>
    </source>
</evidence>
<feature type="region of interest" description="Disordered" evidence="4">
    <location>
        <begin position="580"/>
        <end position="603"/>
    </location>
</feature>
<dbReference type="GO" id="GO:0043596">
    <property type="term" value="C:nuclear replication fork"/>
    <property type="evidence" value="ECO:0007669"/>
    <property type="project" value="TreeGrafter"/>
</dbReference>
<dbReference type="GO" id="GO:0000278">
    <property type="term" value="P:mitotic cell cycle"/>
    <property type="evidence" value="ECO:0007669"/>
    <property type="project" value="TreeGrafter"/>
</dbReference>
<dbReference type="AlphaFoldDB" id="A0A6P7H185"/>
<feature type="non-terminal residue" evidence="7">
    <location>
        <position position="1"/>
    </location>
</feature>
<dbReference type="PANTHER" id="PTHR19932">
    <property type="entry name" value="WD REPEAT AND HMG-BOX DNA BINDING PROTEIN"/>
    <property type="match status" value="1"/>
</dbReference>
<dbReference type="Gene3D" id="2.130.10.10">
    <property type="entry name" value="YVTN repeat-like/Quinoprotein amine dehydrogenase"/>
    <property type="match status" value="2"/>
</dbReference>
<proteinExistence type="predicted"/>
<gene>
    <name evidence="7" type="primary">LOC114343188</name>
</gene>
<feature type="domain" description="WDHD1 first WD40" evidence="6">
    <location>
        <begin position="10"/>
        <end position="284"/>
    </location>
</feature>
<dbReference type="Pfam" id="PF20946">
    <property type="entry name" value="Ctf4_C"/>
    <property type="match status" value="1"/>
</dbReference>
<dbReference type="FunCoup" id="A0A6P7H185">
    <property type="interactions" value="988"/>
</dbReference>
<evidence type="ECO:0000256" key="4">
    <source>
        <dbReference type="SAM" id="MobiDB-lite"/>
    </source>
</evidence>
<evidence type="ECO:0000256" key="2">
    <source>
        <dbReference type="ARBA" id="ARBA00022737"/>
    </source>
</evidence>